<evidence type="ECO:0000259" key="2">
    <source>
        <dbReference type="PROSITE" id="PS50878"/>
    </source>
</evidence>
<feature type="domain" description="Reverse transcriptase" evidence="2">
    <location>
        <begin position="139"/>
        <end position="414"/>
    </location>
</feature>
<reference evidence="3" key="2">
    <citation type="submission" date="2019-01" db="EMBL/GenBank/DDBJ databases">
        <authorList>
            <person name="Graves T."/>
            <person name="Eichler E.E."/>
            <person name="Wilson R.K."/>
        </authorList>
    </citation>
    <scope>NUCLEOTIDE SEQUENCE [LARGE SCALE GENOMIC DNA]</scope>
    <source>
        <strain evidence="3">17573</strain>
    </source>
</reference>
<dbReference type="EC" id="2.7.7.49" evidence="1"/>
<protein>
    <recommendedName>
        <fullName evidence="1">RNA-directed DNA polymerase</fullName>
        <ecNumber evidence="1">2.7.7.49</ecNumber>
    </recommendedName>
</protein>
<dbReference type="Ensembl" id="ENSMMUT00000095142.1">
    <property type="protein sequence ID" value="ENSMMUP00000064062.1"/>
    <property type="gene ID" value="ENSMMUG00000060216.1"/>
</dbReference>
<dbReference type="Bgee" id="ENSMMUG00000060216">
    <property type="expression patterns" value="Expressed in ileum and 5 other cell types or tissues"/>
</dbReference>
<evidence type="ECO:0000313" key="3">
    <source>
        <dbReference type="Ensembl" id="ENSMMUP00000064062.1"/>
    </source>
</evidence>
<evidence type="ECO:0000313" key="4">
    <source>
        <dbReference type="Proteomes" id="UP000006718"/>
    </source>
</evidence>
<keyword evidence="4" id="KW-1185">Reference proteome</keyword>
<accession>A0A5F7ZFV5</accession>
<dbReference type="PANTHER" id="PTHR19446">
    <property type="entry name" value="REVERSE TRANSCRIPTASES"/>
    <property type="match status" value="1"/>
</dbReference>
<dbReference type="VEuPathDB" id="HostDB:ENSMMUG00000060216"/>
<dbReference type="PROSITE" id="PS50878">
    <property type="entry name" value="RT_POL"/>
    <property type="match status" value="1"/>
</dbReference>
<reference evidence="4" key="1">
    <citation type="journal article" date="2007" name="Science">
        <title>Evolutionary and biomedical insights from the rhesus macaque genome.</title>
        <authorList>
            <person name="Gibbs R.A."/>
            <person name="Rogers J."/>
            <person name="Katze M.G."/>
            <person name="Bumgarner R."/>
            <person name="Weinstock G.M."/>
            <person name="Mardis E.R."/>
            <person name="Remington K.A."/>
            <person name="Strausberg R.L."/>
            <person name="Venter J.C."/>
            <person name="Wilson R.K."/>
            <person name="Batzer M.A."/>
            <person name="Bustamante C.D."/>
            <person name="Eichler E.E."/>
            <person name="Hahn M.W."/>
            <person name="Hardison R.C."/>
            <person name="Makova K.D."/>
            <person name="Miller W."/>
            <person name="Milosavljevic A."/>
            <person name="Palermo R.E."/>
            <person name="Siepel A."/>
            <person name="Sikela J.M."/>
            <person name="Attaway T."/>
            <person name="Bell S."/>
            <person name="Bernard K.E."/>
            <person name="Buhay C.J."/>
            <person name="Chandrabose M.N."/>
            <person name="Dao M."/>
            <person name="Davis C."/>
            <person name="Delehaunty K.D."/>
            <person name="Ding Y."/>
            <person name="Dinh H.H."/>
            <person name="Dugan-Rocha S."/>
            <person name="Fulton L.A."/>
            <person name="Gabisi R.A."/>
            <person name="Garner T.T."/>
            <person name="Godfrey J."/>
            <person name="Hawes A.C."/>
            <person name="Hernandez J."/>
            <person name="Hines S."/>
            <person name="Holder M."/>
            <person name="Hume J."/>
            <person name="Jhangiani S.N."/>
            <person name="Joshi V."/>
            <person name="Khan Z.M."/>
            <person name="Kirkness E.F."/>
            <person name="Cree A."/>
            <person name="Fowler R.G."/>
            <person name="Lee S."/>
            <person name="Lewis L.R."/>
            <person name="Li Z."/>
            <person name="Liu Y.-S."/>
            <person name="Moore S.M."/>
            <person name="Muzny D."/>
            <person name="Nazareth L.V."/>
            <person name="Ngo D.N."/>
            <person name="Okwuonu G.O."/>
            <person name="Pai G."/>
            <person name="Parker D."/>
            <person name="Paul H.A."/>
            <person name="Pfannkoch C."/>
            <person name="Pohl C.S."/>
            <person name="Rogers Y.-H.C."/>
            <person name="Ruiz S.J."/>
            <person name="Sabo A."/>
            <person name="Santibanez J."/>
            <person name="Schneider B.W."/>
            <person name="Smith S.M."/>
            <person name="Sodergren E."/>
            <person name="Svatek A.F."/>
            <person name="Utterback T.R."/>
            <person name="Vattathil S."/>
            <person name="Warren W."/>
            <person name="White C.S."/>
            <person name="Chinwalla A.T."/>
            <person name="Feng Y."/>
            <person name="Halpern A.L."/>
            <person name="Hillier L.W."/>
            <person name="Huang X."/>
            <person name="Minx P."/>
            <person name="Nelson J.O."/>
            <person name="Pepin K.H."/>
            <person name="Qin X."/>
            <person name="Sutton G.G."/>
            <person name="Venter E."/>
            <person name="Walenz B.P."/>
            <person name="Wallis J.W."/>
            <person name="Worley K.C."/>
            <person name="Yang S.-P."/>
            <person name="Jones S.M."/>
            <person name="Marra M.A."/>
            <person name="Rocchi M."/>
            <person name="Schein J.E."/>
            <person name="Baertsch R."/>
            <person name="Clarke L."/>
            <person name="Csuros M."/>
            <person name="Glasscock J."/>
            <person name="Harris R.A."/>
            <person name="Havlak P."/>
            <person name="Jackson A.R."/>
            <person name="Jiang H."/>
            <person name="Liu Y."/>
            <person name="Messina D.N."/>
            <person name="Shen Y."/>
            <person name="Song H.X.-Z."/>
            <person name="Wylie T."/>
            <person name="Zhang L."/>
            <person name="Birney E."/>
            <person name="Han K."/>
            <person name="Konkel M.K."/>
            <person name="Lee J."/>
            <person name="Smit A.F.A."/>
            <person name="Ullmer B."/>
            <person name="Wang H."/>
            <person name="Xing J."/>
            <person name="Burhans R."/>
            <person name="Cheng Z."/>
            <person name="Karro J.E."/>
            <person name="Ma J."/>
            <person name="Raney B."/>
            <person name="She X."/>
            <person name="Cox M.J."/>
            <person name="Demuth J.P."/>
            <person name="Dumas L.J."/>
            <person name="Han S.-G."/>
            <person name="Hopkins J."/>
            <person name="Karimpour-Fard A."/>
            <person name="Kim Y.H."/>
            <person name="Pollack J.R."/>
            <person name="Vinar T."/>
            <person name="Addo-Quaye C."/>
            <person name="Degenhardt J."/>
            <person name="Denby A."/>
            <person name="Hubisz M.J."/>
            <person name="Indap A."/>
            <person name="Kosiol C."/>
            <person name="Lahn B.T."/>
            <person name="Lawson H.A."/>
            <person name="Marklein A."/>
            <person name="Nielsen R."/>
            <person name="Vallender E.J."/>
            <person name="Clark A.G."/>
            <person name="Ferguson B."/>
            <person name="Hernandez R.D."/>
            <person name="Hirani K."/>
            <person name="Kehrer-Sawatzki H."/>
            <person name="Kolb J."/>
            <person name="Patil S."/>
            <person name="Pu L.-L."/>
            <person name="Ren Y."/>
            <person name="Smith D.G."/>
            <person name="Wheeler D.A."/>
            <person name="Schenck I."/>
            <person name="Ball E.V."/>
            <person name="Chen R."/>
            <person name="Cooper D.N."/>
            <person name="Giardine B."/>
            <person name="Hsu F."/>
            <person name="Kent W.J."/>
            <person name="Lesk A."/>
            <person name="Nelson D.L."/>
            <person name="O'brien W.E."/>
            <person name="Pruefer K."/>
            <person name="Stenson P.D."/>
            <person name="Wallace J.C."/>
            <person name="Ke H."/>
            <person name="Liu X.-M."/>
            <person name="Wang P."/>
            <person name="Xiang A.P."/>
            <person name="Yang F."/>
            <person name="Barber G.P."/>
            <person name="Haussler D."/>
            <person name="Karolchik D."/>
            <person name="Kern A.D."/>
            <person name="Kuhn R.M."/>
            <person name="Smith K.E."/>
            <person name="Zwieg A.S."/>
        </authorList>
    </citation>
    <scope>NUCLEOTIDE SEQUENCE [LARGE SCALE GENOMIC DNA]</scope>
    <source>
        <strain evidence="4">17573</strain>
    </source>
</reference>
<sequence length="755" mass="88093">MNPGVGFFEKINKIDRPLARLIKKKREKNQIDAIKNDKGDITTDPTEIQTTIREYYKHLYANKLENLEEMDNFLDTYTLPRLNQEEVESLNRPIAGSEIEATINSLPTKKSPGPDGFTAEFYQRYKEELVPFLLKLFQSIEKEGILPNSFYEANIILIPKPGRDTTKKENFRPISLMNIDAKILNKMLANRIQQHIKKLIHHDQVGFIPGMQGWFNIRKSINIIQHINRTKDKNHMIISIDAEKAFDKIQQPFMLKTLNKFGIDGTYLKIIRAIYDKPTANIILNGQKLEKFPLKTGTRQGCPLSPLLFNIVLEVLARAIRQEKEIKGIQLGKEEVKLSLFADDMIVYLENPIVSAQNLLKLISNFRKVSGYKINVQKSQAFLYTSNRQTQSQIMNELPFTIASKRIKYLGIQLTRDVKDLFKENYKPLLSEIKEDTNKWKNIPCSWIGRINIVKMAILPKVIYRFNAIPIKLPMSFFTELEKTALKFIWNQKRDISKTILSQKNKAGGITLPDFKLYYKATVTKTAWYWYQNRDIDQWNRTESSEIIPHIYSHLIFDKPERNKKWGKDSLFNKWCWENWLAISRKLKLDPFLTPYTKINSRWIRDLNVRPNTIKILEENLGSTIQDIGMGKDFMSKTPKATAAKAKIDKWDLIKLKSFCTAKETTIRVNRQPTEWEKIFAIYSSGANIQNLQRTQTNLQEKNKQPHQKVGKGYEQTFLKRRHSYSQQTHEKMLIITGHQRNANQNHNEIPSHTS</sequence>
<dbReference type="Proteomes" id="UP000006718">
    <property type="component" value="Chromosome 14"/>
</dbReference>
<dbReference type="InParanoid" id="A0A5F7ZFV5"/>
<dbReference type="Pfam" id="PF00078">
    <property type="entry name" value="RVT_1"/>
    <property type="match status" value="1"/>
</dbReference>
<evidence type="ECO:0000256" key="1">
    <source>
        <dbReference type="ARBA" id="ARBA00012493"/>
    </source>
</evidence>
<organism evidence="3 4">
    <name type="scientific">Macaca mulatta</name>
    <name type="common">Rhesus macaque</name>
    <dbReference type="NCBI Taxonomy" id="9544"/>
    <lineage>
        <taxon>Eukaryota</taxon>
        <taxon>Metazoa</taxon>
        <taxon>Chordata</taxon>
        <taxon>Craniata</taxon>
        <taxon>Vertebrata</taxon>
        <taxon>Euteleostomi</taxon>
        <taxon>Mammalia</taxon>
        <taxon>Eutheria</taxon>
        <taxon>Euarchontoglires</taxon>
        <taxon>Primates</taxon>
        <taxon>Haplorrhini</taxon>
        <taxon>Catarrhini</taxon>
        <taxon>Cercopithecidae</taxon>
        <taxon>Cercopithecinae</taxon>
        <taxon>Macaca</taxon>
    </lineage>
</organism>
<reference evidence="3" key="4">
    <citation type="submission" date="2025-09" db="UniProtKB">
        <authorList>
            <consortium name="Ensembl"/>
        </authorList>
    </citation>
    <scope>IDENTIFICATION</scope>
    <source>
        <strain evidence="3">17573</strain>
    </source>
</reference>
<dbReference type="GeneTree" id="ENSGT01100000263509"/>
<dbReference type="InterPro" id="IPR000477">
    <property type="entry name" value="RT_dom"/>
</dbReference>
<dbReference type="GO" id="GO:0003964">
    <property type="term" value="F:RNA-directed DNA polymerase activity"/>
    <property type="evidence" value="ECO:0007669"/>
    <property type="project" value="UniProtKB-EC"/>
</dbReference>
<name>A0A5F7ZFV5_MACMU</name>
<dbReference type="SUPFAM" id="SSF56672">
    <property type="entry name" value="DNA/RNA polymerases"/>
    <property type="match status" value="1"/>
</dbReference>
<reference evidence="3" key="3">
    <citation type="submission" date="2025-08" db="UniProtKB">
        <authorList>
            <consortium name="Ensembl"/>
        </authorList>
    </citation>
    <scope>IDENTIFICATION</scope>
    <source>
        <strain evidence="3">17573</strain>
    </source>
</reference>
<dbReference type="CDD" id="cd01650">
    <property type="entry name" value="RT_nLTR_like"/>
    <property type="match status" value="1"/>
</dbReference>
<dbReference type="AlphaFoldDB" id="A0A5F7ZFV5"/>
<dbReference type="InterPro" id="IPR043502">
    <property type="entry name" value="DNA/RNA_pol_sf"/>
</dbReference>
<proteinExistence type="predicted"/>